<dbReference type="EMBL" id="VIBQ01000009">
    <property type="protein sequence ID" value="KAB8337061.1"/>
    <property type="molecule type" value="Genomic_DNA"/>
</dbReference>
<dbReference type="PRINTS" id="PR00171">
    <property type="entry name" value="SUGRTRNSPORT"/>
</dbReference>
<dbReference type="InterPro" id="IPR003663">
    <property type="entry name" value="Sugar/inositol_transpt"/>
</dbReference>
<dbReference type="Pfam" id="PF00083">
    <property type="entry name" value="Sugar_tr"/>
    <property type="match status" value="1"/>
</dbReference>
<dbReference type="PROSITE" id="PS00217">
    <property type="entry name" value="SUGAR_TRANSPORT_2"/>
    <property type="match status" value="1"/>
</dbReference>
<dbReference type="InterPro" id="IPR005829">
    <property type="entry name" value="Sugar_transporter_CS"/>
</dbReference>
<feature type="transmembrane region" description="Helical" evidence="7">
    <location>
        <begin position="260"/>
        <end position="277"/>
    </location>
</feature>
<dbReference type="PROSITE" id="PS00216">
    <property type="entry name" value="SUGAR_TRANSPORT_1"/>
    <property type="match status" value="1"/>
</dbReference>
<comment type="subcellular location">
    <subcellularLocation>
        <location evidence="1">Membrane</location>
        <topology evidence="1">Multi-pass membrane protein</topology>
    </subcellularLocation>
</comment>
<accession>A0A5N6KP75</accession>
<feature type="transmembrane region" description="Helical" evidence="7">
    <location>
        <begin position="356"/>
        <end position="379"/>
    </location>
</feature>
<organism evidence="9 10">
    <name type="scientific">Carpinus fangiana</name>
    <dbReference type="NCBI Taxonomy" id="176857"/>
    <lineage>
        <taxon>Eukaryota</taxon>
        <taxon>Viridiplantae</taxon>
        <taxon>Streptophyta</taxon>
        <taxon>Embryophyta</taxon>
        <taxon>Tracheophyta</taxon>
        <taxon>Spermatophyta</taxon>
        <taxon>Magnoliopsida</taxon>
        <taxon>eudicotyledons</taxon>
        <taxon>Gunneridae</taxon>
        <taxon>Pentapetalae</taxon>
        <taxon>rosids</taxon>
        <taxon>fabids</taxon>
        <taxon>Fagales</taxon>
        <taxon>Betulaceae</taxon>
        <taxon>Carpinus</taxon>
    </lineage>
</organism>
<dbReference type="AlphaFoldDB" id="A0A5N6KP75"/>
<keyword evidence="4 7" id="KW-0812">Transmembrane</keyword>
<keyword evidence="10" id="KW-1185">Reference proteome</keyword>
<feature type="domain" description="Major facilitator superfamily (MFS) profile" evidence="8">
    <location>
        <begin position="1"/>
        <end position="409"/>
    </location>
</feature>
<evidence type="ECO:0000256" key="6">
    <source>
        <dbReference type="ARBA" id="ARBA00023136"/>
    </source>
</evidence>
<keyword evidence="6 7" id="KW-0472">Membrane</keyword>
<feature type="transmembrane region" description="Helical" evidence="7">
    <location>
        <begin position="284"/>
        <end position="305"/>
    </location>
</feature>
<dbReference type="Gene3D" id="1.20.1250.20">
    <property type="entry name" value="MFS general substrate transporter like domains"/>
    <property type="match status" value="1"/>
</dbReference>
<dbReference type="SUPFAM" id="SSF103473">
    <property type="entry name" value="MFS general substrate transporter"/>
    <property type="match status" value="1"/>
</dbReference>
<dbReference type="InterPro" id="IPR036259">
    <property type="entry name" value="MFS_trans_sf"/>
</dbReference>
<evidence type="ECO:0000256" key="4">
    <source>
        <dbReference type="ARBA" id="ARBA00022692"/>
    </source>
</evidence>
<gene>
    <name evidence="9" type="ORF">FH972_021365</name>
</gene>
<name>A0A5N6KP75_9ROSI</name>
<evidence type="ECO:0000256" key="2">
    <source>
        <dbReference type="ARBA" id="ARBA00010992"/>
    </source>
</evidence>
<protein>
    <recommendedName>
        <fullName evidence="8">Major facilitator superfamily (MFS) profile domain-containing protein</fullName>
    </recommendedName>
</protein>
<dbReference type="OrthoDB" id="2544694at2759"/>
<feature type="transmembrane region" description="Helical" evidence="7">
    <location>
        <begin position="317"/>
        <end position="344"/>
    </location>
</feature>
<feature type="transmembrane region" description="Helical" evidence="7">
    <location>
        <begin position="41"/>
        <end position="60"/>
    </location>
</feature>
<feature type="transmembrane region" description="Helical" evidence="7">
    <location>
        <begin position="12"/>
        <end position="32"/>
    </location>
</feature>
<dbReference type="InterPro" id="IPR020846">
    <property type="entry name" value="MFS_dom"/>
</dbReference>
<keyword evidence="5 7" id="KW-1133">Transmembrane helix</keyword>
<evidence type="ECO:0000313" key="9">
    <source>
        <dbReference type="EMBL" id="KAB8337061.1"/>
    </source>
</evidence>
<dbReference type="GO" id="GO:0005351">
    <property type="term" value="F:carbohydrate:proton symporter activity"/>
    <property type="evidence" value="ECO:0007669"/>
    <property type="project" value="TreeGrafter"/>
</dbReference>
<evidence type="ECO:0000313" key="10">
    <source>
        <dbReference type="Proteomes" id="UP000327013"/>
    </source>
</evidence>
<feature type="transmembrane region" description="Helical" evidence="7">
    <location>
        <begin position="385"/>
        <end position="405"/>
    </location>
</feature>
<dbReference type="InterPro" id="IPR005828">
    <property type="entry name" value="MFS_sugar_transport-like"/>
</dbReference>
<dbReference type="GO" id="GO:0016020">
    <property type="term" value="C:membrane"/>
    <property type="evidence" value="ECO:0007669"/>
    <property type="project" value="UniProtKB-SubCell"/>
</dbReference>
<dbReference type="InterPro" id="IPR050360">
    <property type="entry name" value="MFS_Sugar_Transporters"/>
</dbReference>
<comment type="caution">
    <text evidence="9">The sequence shown here is derived from an EMBL/GenBank/DDBJ whole genome shotgun (WGS) entry which is preliminary data.</text>
</comment>
<dbReference type="PROSITE" id="PS50850">
    <property type="entry name" value="MFS"/>
    <property type="match status" value="1"/>
</dbReference>
<sequence>MGISSDSTVVGVIVAIYYLGCSVGAVLASWYADKYGRKKSIFACLAITTLGNLFMFTSGLGFHKGALVMMMVGRVVMGLGVGGIDAVVPTYSSELSESDARGKALAQEFQMNIFGLNMAFGINLGVTVGLGKDSQVFPVLLMALIELLPESPRFLVMHDRTDDAKASLKRIYGRTDDDAKQKERLEELQKAHENEGASRIAYTDMFSPVHQQFHPTMVVVMGQVNQALTGYGAVSVYGPQIFELLGYAVRVAEYLTQANYLSYLLFMTLAWLLIDAVGRRALMLVNSAGLTGSFVLLCVFGGLASRADQLGIPRQAVAIPGVVTLFVATVNFGVGWLATVWLVPTEIFPTSCRSKGAAVSVVIWGVMNFAVTLVTPILFNGAKYWLFLVFAATNLFAGLWTFLYLPETGNRSFEENQKFFEEAKEAGTWRVSKVARGEYRKLPNIEDEATGETQPLLRRVQDQI</sequence>
<dbReference type="Proteomes" id="UP000327013">
    <property type="component" value="Unassembled WGS sequence"/>
</dbReference>
<evidence type="ECO:0000259" key="8">
    <source>
        <dbReference type="PROSITE" id="PS50850"/>
    </source>
</evidence>
<evidence type="ECO:0000256" key="3">
    <source>
        <dbReference type="ARBA" id="ARBA00022448"/>
    </source>
</evidence>
<evidence type="ECO:0000256" key="1">
    <source>
        <dbReference type="ARBA" id="ARBA00004141"/>
    </source>
</evidence>
<dbReference type="PANTHER" id="PTHR48022:SF68">
    <property type="entry name" value="MAJOR FACILITATOR SUPERFAMILY (MFS) PROFILE DOMAIN-CONTAINING PROTEIN-RELATED"/>
    <property type="match status" value="1"/>
</dbReference>
<proteinExistence type="inferred from homology"/>
<evidence type="ECO:0000256" key="7">
    <source>
        <dbReference type="SAM" id="Phobius"/>
    </source>
</evidence>
<dbReference type="PANTHER" id="PTHR48022">
    <property type="entry name" value="PLASTIDIC GLUCOSE TRANSPORTER 4"/>
    <property type="match status" value="1"/>
</dbReference>
<evidence type="ECO:0000256" key="5">
    <source>
        <dbReference type="ARBA" id="ARBA00022989"/>
    </source>
</evidence>
<comment type="similarity">
    <text evidence="2">Belongs to the major facilitator superfamily. Sugar transporter (TC 2.A.1.1) family.</text>
</comment>
<keyword evidence="3" id="KW-0813">Transport</keyword>
<reference evidence="9 10" key="1">
    <citation type="submission" date="2019-06" db="EMBL/GenBank/DDBJ databases">
        <title>A chromosomal-level reference genome of Carpinus fangiana (Coryloideae, Betulaceae).</title>
        <authorList>
            <person name="Yang X."/>
            <person name="Wang Z."/>
            <person name="Zhang L."/>
            <person name="Hao G."/>
            <person name="Liu J."/>
            <person name="Yang Y."/>
        </authorList>
    </citation>
    <scope>NUCLEOTIDE SEQUENCE [LARGE SCALE GENOMIC DNA]</scope>
    <source>
        <strain evidence="9">Cfa_2016G</strain>
        <tissue evidence="9">Leaf</tissue>
    </source>
</reference>